<sequence length="418" mass="45882">MVVELVCVGTELLLGNIVNTNAAFLARQCAMLGLSMYHQSVVGDNEERLKETIRTALDRSDIVILCGGLGPTQDDLTKETAAAVMGFPLVEDAHSKERIEEYFKNSPFKIITDNNWKQALVPEGCIVIDNHNGTAPGIIMEKDGKSMILLPGPPNELIPMFHQDIFPYLNRLQPETIYSVMVKLCGVGESLVETEILDLIEAQENPTIATYAKTGEVHLRVTARASDEKEARKLLKPMLKELKKRFGSHIYATNEATTLEESIVALLKEKNLTLTTAESCTGGMLSARLTNVPGVSEVFKQGFVAYSNRAKRKLLDVKKNTLKTYGAVSEKTAKEMAKNGAFITGSDICVSITGLAGPDGGTETTPVGLVYIACAYQNELRIREFHFKGNRQKIRELSTVNALTLLRSCILEKETAGK</sequence>
<evidence type="ECO:0000313" key="3">
    <source>
        <dbReference type="EMBL" id="MCC2149702.1"/>
    </source>
</evidence>
<dbReference type="RefSeq" id="WP_248835680.1">
    <property type="nucleotide sequence ID" value="NZ_JAJEQE010000039.1"/>
</dbReference>
<dbReference type="NCBIfam" id="TIGR00200">
    <property type="entry name" value="cinA_nterm"/>
    <property type="match status" value="1"/>
</dbReference>
<dbReference type="InterPro" id="IPR001453">
    <property type="entry name" value="MoaB/Mog_dom"/>
</dbReference>
<dbReference type="InterPro" id="IPR008136">
    <property type="entry name" value="CinA_C"/>
</dbReference>
<dbReference type="InterPro" id="IPR050101">
    <property type="entry name" value="CinA"/>
</dbReference>
<dbReference type="PIRSF" id="PIRSF006728">
    <property type="entry name" value="CinA"/>
    <property type="match status" value="1"/>
</dbReference>
<accession>A0ABS8EWW8</accession>
<reference evidence="3 4" key="1">
    <citation type="submission" date="2021-10" db="EMBL/GenBank/DDBJ databases">
        <title>Anaerobic single-cell dispensing facilitates the cultivation of human gut bacteria.</title>
        <authorList>
            <person name="Afrizal A."/>
        </authorList>
    </citation>
    <scope>NUCLEOTIDE SEQUENCE [LARGE SCALE GENOMIC DNA]</scope>
    <source>
        <strain evidence="3 4">CLA-AA-H246</strain>
    </source>
</reference>
<dbReference type="HAMAP" id="MF_00226_B">
    <property type="entry name" value="CinA_B"/>
    <property type="match status" value="1"/>
</dbReference>
<dbReference type="InterPro" id="IPR008135">
    <property type="entry name" value="Competence-induced_CinA"/>
</dbReference>
<dbReference type="Pfam" id="PF02464">
    <property type="entry name" value="CinA"/>
    <property type="match status" value="1"/>
</dbReference>
<dbReference type="Pfam" id="PF00994">
    <property type="entry name" value="MoCF_biosynth"/>
    <property type="match status" value="1"/>
</dbReference>
<evidence type="ECO:0000259" key="2">
    <source>
        <dbReference type="SMART" id="SM00852"/>
    </source>
</evidence>
<dbReference type="InterPro" id="IPR036425">
    <property type="entry name" value="MoaB/Mog-like_dom_sf"/>
</dbReference>
<keyword evidence="4" id="KW-1185">Reference proteome</keyword>
<dbReference type="Gene3D" id="3.40.980.10">
    <property type="entry name" value="MoaB/Mog-like domain"/>
    <property type="match status" value="1"/>
</dbReference>
<dbReference type="EMBL" id="JAJEQE010000039">
    <property type="protein sequence ID" value="MCC2149702.1"/>
    <property type="molecule type" value="Genomic_DNA"/>
</dbReference>
<organism evidence="3 4">
    <name type="scientific">Hominisplanchenecus faecis</name>
    <dbReference type="NCBI Taxonomy" id="2885351"/>
    <lineage>
        <taxon>Bacteria</taxon>
        <taxon>Bacillati</taxon>
        <taxon>Bacillota</taxon>
        <taxon>Clostridia</taxon>
        <taxon>Lachnospirales</taxon>
        <taxon>Lachnospiraceae</taxon>
        <taxon>Hominisplanchenecus</taxon>
    </lineage>
</organism>
<dbReference type="Gene3D" id="3.30.70.2860">
    <property type="match status" value="1"/>
</dbReference>
<dbReference type="PANTHER" id="PTHR13939:SF0">
    <property type="entry name" value="NMN AMIDOHYDROLASE-LIKE PROTEIN YFAY"/>
    <property type="match status" value="1"/>
</dbReference>
<gene>
    <name evidence="1" type="primary">cinA</name>
    <name evidence="3" type="ORF">LKD42_10630</name>
</gene>
<evidence type="ECO:0000256" key="1">
    <source>
        <dbReference type="HAMAP-Rule" id="MF_00226"/>
    </source>
</evidence>
<feature type="domain" description="MoaB/Mog" evidence="2">
    <location>
        <begin position="4"/>
        <end position="172"/>
    </location>
</feature>
<dbReference type="CDD" id="cd00885">
    <property type="entry name" value="cinA"/>
    <property type="match status" value="1"/>
</dbReference>
<evidence type="ECO:0000313" key="4">
    <source>
        <dbReference type="Proteomes" id="UP001299235"/>
    </source>
</evidence>
<dbReference type="PANTHER" id="PTHR13939">
    <property type="entry name" value="NICOTINAMIDE-NUCLEOTIDE AMIDOHYDROLASE PNCC"/>
    <property type="match status" value="1"/>
</dbReference>
<dbReference type="SUPFAM" id="SSF53218">
    <property type="entry name" value="Molybdenum cofactor biosynthesis proteins"/>
    <property type="match status" value="1"/>
</dbReference>
<dbReference type="InterPro" id="IPR041424">
    <property type="entry name" value="CinA_KH"/>
</dbReference>
<dbReference type="Pfam" id="PF18146">
    <property type="entry name" value="CinA_KH"/>
    <property type="match status" value="1"/>
</dbReference>
<dbReference type="NCBIfam" id="TIGR00199">
    <property type="entry name" value="PncC_domain"/>
    <property type="match status" value="1"/>
</dbReference>
<dbReference type="Proteomes" id="UP001299235">
    <property type="component" value="Unassembled WGS sequence"/>
</dbReference>
<dbReference type="Gene3D" id="3.90.950.20">
    <property type="entry name" value="CinA-like"/>
    <property type="match status" value="1"/>
</dbReference>
<dbReference type="SMART" id="SM00852">
    <property type="entry name" value="MoCF_biosynth"/>
    <property type="match status" value="1"/>
</dbReference>
<comment type="caution">
    <text evidence="3">The sequence shown here is derived from an EMBL/GenBank/DDBJ whole genome shotgun (WGS) entry which is preliminary data.</text>
</comment>
<proteinExistence type="inferred from homology"/>
<dbReference type="InterPro" id="IPR036653">
    <property type="entry name" value="CinA-like_C"/>
</dbReference>
<dbReference type="NCBIfam" id="NF001813">
    <property type="entry name" value="PRK00549.1"/>
    <property type="match status" value="1"/>
</dbReference>
<comment type="similarity">
    <text evidence="1">Belongs to the CinA family.</text>
</comment>
<name>A0ABS8EWW8_9FIRM</name>
<protein>
    <recommendedName>
        <fullName evidence="1">Putative competence-damage inducible protein</fullName>
    </recommendedName>
</protein>
<dbReference type="SUPFAM" id="SSF142433">
    <property type="entry name" value="CinA-like"/>
    <property type="match status" value="1"/>
</dbReference>